<comment type="similarity">
    <text evidence="3">Belongs to the peptidase S1C family.</text>
</comment>
<keyword evidence="10 17" id="KW-0378">Hydrolase</keyword>
<evidence type="ECO:0000256" key="1">
    <source>
        <dbReference type="ARBA" id="ARBA00001772"/>
    </source>
</evidence>
<dbReference type="PANTHER" id="PTHR22939">
    <property type="entry name" value="SERINE PROTEASE FAMILY S1C HTRA-RELATED"/>
    <property type="match status" value="1"/>
</dbReference>
<comment type="catalytic activity">
    <reaction evidence="1">
        <text>Acts on substrates that are at least partially unfolded. The cleavage site P1 residue is normally between a pair of hydrophobic residues, such as Val-|-Val.</text>
        <dbReference type="EC" id="3.4.21.107"/>
    </reaction>
</comment>
<evidence type="ECO:0000256" key="4">
    <source>
        <dbReference type="ARBA" id="ARBA00013035"/>
    </source>
</evidence>
<gene>
    <name evidence="17" type="ordered locus">SAR116_0716</name>
</gene>
<dbReference type="EC" id="3.4.21.107" evidence="4"/>
<name>D5BRR2_PUNMI</name>
<dbReference type="EMBL" id="CP001751">
    <property type="protein sequence ID" value="ADE38959.1"/>
    <property type="molecule type" value="Genomic_DNA"/>
</dbReference>
<feature type="binding site" evidence="15">
    <location>
        <begin position="239"/>
        <end position="241"/>
    </location>
    <ligand>
        <name>substrate</name>
    </ligand>
</feature>
<evidence type="ECO:0000256" key="8">
    <source>
        <dbReference type="ARBA" id="ARBA00022737"/>
    </source>
</evidence>
<dbReference type="PROSITE" id="PS50106">
    <property type="entry name" value="PDZ"/>
    <property type="match status" value="2"/>
</dbReference>
<dbReference type="CDD" id="cd10839">
    <property type="entry name" value="cpPDZ1_DegP-like"/>
    <property type="match status" value="1"/>
</dbReference>
<evidence type="ECO:0000313" key="17">
    <source>
        <dbReference type="EMBL" id="ADE38959.1"/>
    </source>
</evidence>
<feature type="binding site" evidence="15">
    <location>
        <position position="166"/>
    </location>
    <ligand>
        <name>substrate</name>
    </ligand>
</feature>
<dbReference type="GO" id="GO:0006508">
    <property type="term" value="P:proteolysis"/>
    <property type="evidence" value="ECO:0007669"/>
    <property type="project" value="UniProtKB-KW"/>
</dbReference>
<keyword evidence="9" id="KW-0574">Periplasm</keyword>
<evidence type="ECO:0000256" key="2">
    <source>
        <dbReference type="ARBA" id="ARBA00004418"/>
    </source>
</evidence>
<dbReference type="Gene3D" id="2.30.42.10">
    <property type="match status" value="2"/>
</dbReference>
<dbReference type="InterPro" id="IPR011782">
    <property type="entry name" value="Pept_S1C_Do"/>
</dbReference>
<dbReference type="HOGENOM" id="CLU_020120_1_0_5"/>
<feature type="binding site" evidence="15">
    <location>
        <position position="136"/>
    </location>
    <ligand>
        <name>substrate</name>
    </ligand>
</feature>
<dbReference type="SUPFAM" id="SSF50156">
    <property type="entry name" value="PDZ domain-like"/>
    <property type="match status" value="2"/>
</dbReference>
<proteinExistence type="inferred from homology"/>
<evidence type="ECO:0000256" key="15">
    <source>
        <dbReference type="PIRSR" id="PIRSR611782-2"/>
    </source>
</evidence>
<evidence type="ECO:0000256" key="11">
    <source>
        <dbReference type="ARBA" id="ARBA00022825"/>
    </source>
</evidence>
<dbReference type="Pfam" id="PF13365">
    <property type="entry name" value="Trypsin_2"/>
    <property type="match status" value="1"/>
</dbReference>
<accession>D5BRR2</accession>
<dbReference type="PANTHER" id="PTHR22939:SF130">
    <property type="entry name" value="PERIPLASMIC SERINE ENDOPROTEASE DEGP-LIKE-RELATED"/>
    <property type="match status" value="1"/>
</dbReference>
<dbReference type="InterPro" id="IPR001478">
    <property type="entry name" value="PDZ"/>
</dbReference>
<evidence type="ECO:0000256" key="13">
    <source>
        <dbReference type="ARBA" id="ARBA00032850"/>
    </source>
</evidence>
<evidence type="ECO:0000259" key="16">
    <source>
        <dbReference type="PROSITE" id="PS50106"/>
    </source>
</evidence>
<feature type="active site" description="Charge relay system" evidence="14">
    <location>
        <position position="241"/>
    </location>
</feature>
<evidence type="ECO:0000256" key="9">
    <source>
        <dbReference type="ARBA" id="ARBA00022764"/>
    </source>
</evidence>
<feature type="domain" description="PDZ" evidence="16">
    <location>
        <begin position="393"/>
        <end position="460"/>
    </location>
</feature>
<keyword evidence="8" id="KW-0677">Repeat</keyword>
<evidence type="ECO:0000256" key="3">
    <source>
        <dbReference type="ARBA" id="ARBA00010541"/>
    </source>
</evidence>
<dbReference type="PRINTS" id="PR00834">
    <property type="entry name" value="PROTEASES2C"/>
</dbReference>
<dbReference type="STRING" id="488538.SAR116_0716"/>
<organism evidence="17 18">
    <name type="scientific">Puniceispirillum marinum (strain IMCC1322)</name>
    <dbReference type="NCBI Taxonomy" id="488538"/>
    <lineage>
        <taxon>Bacteria</taxon>
        <taxon>Pseudomonadati</taxon>
        <taxon>Pseudomonadota</taxon>
        <taxon>Alphaproteobacteria</taxon>
        <taxon>Candidatus Puniceispirillales</taxon>
        <taxon>Candidatus Puniceispirillaceae</taxon>
        <taxon>Candidatus Puniceispirillum</taxon>
    </lineage>
</organism>
<dbReference type="FunFam" id="2.40.10.120:FF:000007">
    <property type="entry name" value="Periplasmic serine endoprotease DegP-like"/>
    <property type="match status" value="1"/>
</dbReference>
<dbReference type="InterPro" id="IPR036034">
    <property type="entry name" value="PDZ_sf"/>
</dbReference>
<evidence type="ECO:0000256" key="10">
    <source>
        <dbReference type="ARBA" id="ARBA00022801"/>
    </source>
</evidence>
<dbReference type="AlphaFoldDB" id="D5BRR2"/>
<dbReference type="InterPro" id="IPR009003">
    <property type="entry name" value="Peptidase_S1_PA"/>
</dbReference>
<dbReference type="KEGG" id="apb:SAR116_0716"/>
<dbReference type="InterPro" id="IPR001940">
    <property type="entry name" value="Peptidase_S1C"/>
</dbReference>
<evidence type="ECO:0000256" key="7">
    <source>
        <dbReference type="ARBA" id="ARBA00022729"/>
    </source>
</evidence>
<keyword evidence="7" id="KW-0732">Signal</keyword>
<dbReference type="SMART" id="SM00228">
    <property type="entry name" value="PDZ"/>
    <property type="match status" value="2"/>
</dbReference>
<feature type="domain" description="PDZ" evidence="16">
    <location>
        <begin position="285"/>
        <end position="376"/>
    </location>
</feature>
<dbReference type="Proteomes" id="UP000007460">
    <property type="component" value="Chromosome"/>
</dbReference>
<evidence type="ECO:0000256" key="12">
    <source>
        <dbReference type="ARBA" id="ARBA00023016"/>
    </source>
</evidence>
<evidence type="ECO:0000256" key="14">
    <source>
        <dbReference type="PIRSR" id="PIRSR611782-1"/>
    </source>
</evidence>
<sequence>MMSPSIDGGFIKEISRMLVNLMRLLAHVSANHIKPGVAVFVVIFMSISFAGGIAGASERPDSFADQVERLSPAVVNISTTTIVNDGQRMEMPQFPPGSPFEEFFKNFGDNNRQRRAQSLGSGFIIDDAGIVVTNHHVIENAEEIRVILADETSFTAKVLGQDKKTDIAVLKIDPGDTELVSVKFGDSDALRVGDWVLAIGNPFGLGGTVTAGIVSARGRDIGNGPYDDFIQTDASINRGNSGGPLFNVEGEVIGINTAIFSQSGGSVGIGFAISSNLASRVADQLTEFGKTRRGWLGVFIQEVTTDIAESLGLDEAVGALVSTVNENSPAFVAGVEPGDVILKFDGKAIERMRDLPRIVAETDIGSKVKVELFRQGKKMTVTVELGELEKAELVGLVDSDSSSEPGNKQSFGSLGMSVQDIDAKLAEELGIDPELTGVAVVEVLPGSPAADKGLAPGDIIRRYGQRRVENALGLAKDIKAAENGGKSGILILVERDGRERFVQIGFAEKTE</sequence>
<feature type="active site" description="Charge relay system" evidence="14">
    <location>
        <position position="166"/>
    </location>
</feature>
<evidence type="ECO:0000256" key="5">
    <source>
        <dbReference type="ARBA" id="ARBA00013958"/>
    </source>
</evidence>
<feature type="active site" description="Charge relay system" evidence="14">
    <location>
        <position position="136"/>
    </location>
</feature>
<dbReference type="NCBIfam" id="TIGR02037">
    <property type="entry name" value="degP_htrA_DO"/>
    <property type="match status" value="1"/>
</dbReference>
<comment type="subcellular location">
    <subcellularLocation>
        <location evidence="2">Periplasm</location>
    </subcellularLocation>
</comment>
<protein>
    <recommendedName>
        <fullName evidence="5">Probable periplasmic serine endoprotease DegP-like</fullName>
        <ecNumber evidence="4">3.4.21.107</ecNumber>
    </recommendedName>
    <alternativeName>
        <fullName evidence="13">Protease Do</fullName>
    </alternativeName>
</protein>
<keyword evidence="11" id="KW-0720">Serine protease</keyword>
<keyword evidence="6" id="KW-0645">Protease</keyword>
<dbReference type="Pfam" id="PF13180">
    <property type="entry name" value="PDZ_2"/>
    <property type="match status" value="2"/>
</dbReference>
<dbReference type="GO" id="GO:0004252">
    <property type="term" value="F:serine-type endopeptidase activity"/>
    <property type="evidence" value="ECO:0007669"/>
    <property type="project" value="InterPro"/>
</dbReference>
<dbReference type="GO" id="GO:0042597">
    <property type="term" value="C:periplasmic space"/>
    <property type="evidence" value="ECO:0007669"/>
    <property type="project" value="UniProtKB-SubCell"/>
</dbReference>
<dbReference type="SUPFAM" id="SSF50494">
    <property type="entry name" value="Trypsin-like serine proteases"/>
    <property type="match status" value="1"/>
</dbReference>
<dbReference type="Gene3D" id="2.40.10.120">
    <property type="match status" value="1"/>
</dbReference>
<evidence type="ECO:0000256" key="6">
    <source>
        <dbReference type="ARBA" id="ARBA00022670"/>
    </source>
</evidence>
<evidence type="ECO:0000313" key="18">
    <source>
        <dbReference type="Proteomes" id="UP000007460"/>
    </source>
</evidence>
<dbReference type="eggNOG" id="COG0265">
    <property type="taxonomic scope" value="Bacteria"/>
</dbReference>
<keyword evidence="12" id="KW-0346">Stress response</keyword>
<keyword evidence="18" id="KW-1185">Reference proteome</keyword>
<reference evidence="17 18" key="1">
    <citation type="journal article" date="2010" name="J. Bacteriol.">
        <title>Complete genome sequence of "Candidatus Puniceispirillum marinum" IMCC1322, a representative of the SAR116 clade in the Alphaproteobacteria.</title>
        <authorList>
            <person name="Oh H.M."/>
            <person name="Kwon K.K."/>
            <person name="Kang I."/>
            <person name="Kang S.G."/>
            <person name="Lee J.H."/>
            <person name="Kim S.J."/>
            <person name="Cho J.C."/>
        </authorList>
    </citation>
    <scope>NUCLEOTIDE SEQUENCE [LARGE SCALE GENOMIC DNA]</scope>
    <source>
        <strain evidence="17 18">IMCC1322</strain>
    </source>
</reference>